<evidence type="ECO:0000256" key="3">
    <source>
        <dbReference type="ARBA" id="ARBA00023125"/>
    </source>
</evidence>
<dbReference type="GO" id="GO:0003677">
    <property type="term" value="F:DNA binding"/>
    <property type="evidence" value="ECO:0007669"/>
    <property type="project" value="UniProtKB-KW"/>
</dbReference>
<dbReference type="InterPro" id="IPR044946">
    <property type="entry name" value="Restrct_endonuc_typeI_TRD_sf"/>
</dbReference>
<protein>
    <submittedName>
        <fullName evidence="5">Restriction endonuclease S subunit</fullName>
    </submittedName>
</protein>
<dbReference type="InterPro" id="IPR000055">
    <property type="entry name" value="Restrct_endonuc_typeI_TRD"/>
</dbReference>
<dbReference type="SUPFAM" id="SSF116734">
    <property type="entry name" value="DNA methylase specificity domain"/>
    <property type="match status" value="2"/>
</dbReference>
<keyword evidence="3" id="KW-0238">DNA-binding</keyword>
<dbReference type="GO" id="GO:0009307">
    <property type="term" value="P:DNA restriction-modification system"/>
    <property type="evidence" value="ECO:0007669"/>
    <property type="project" value="UniProtKB-KW"/>
</dbReference>
<dbReference type="PANTHER" id="PTHR30408:SF13">
    <property type="entry name" value="TYPE I RESTRICTION ENZYME HINDI SPECIFICITY SUBUNIT"/>
    <property type="match status" value="1"/>
</dbReference>
<keyword evidence="5" id="KW-0255">Endonuclease</keyword>
<dbReference type="PANTHER" id="PTHR30408">
    <property type="entry name" value="TYPE-1 RESTRICTION ENZYME ECOKI SPECIFICITY PROTEIN"/>
    <property type="match status" value="1"/>
</dbReference>
<dbReference type="Pfam" id="PF01420">
    <property type="entry name" value="Methylase_S"/>
    <property type="match status" value="1"/>
</dbReference>
<evidence type="ECO:0000256" key="2">
    <source>
        <dbReference type="ARBA" id="ARBA00022747"/>
    </source>
</evidence>
<dbReference type="InterPro" id="IPR052021">
    <property type="entry name" value="Type-I_RS_S_subunit"/>
</dbReference>
<keyword evidence="5" id="KW-0540">Nuclease</keyword>
<accession>A0A3P3ZS24</accession>
<comment type="similarity">
    <text evidence="1">Belongs to the type-I restriction system S methylase family.</text>
</comment>
<dbReference type="EMBL" id="UOYP01000648">
    <property type="protein sequence ID" value="VAY89452.1"/>
    <property type="molecule type" value="Genomic_DNA"/>
</dbReference>
<dbReference type="GO" id="GO:0004519">
    <property type="term" value="F:endonuclease activity"/>
    <property type="evidence" value="ECO:0007669"/>
    <property type="project" value="UniProtKB-KW"/>
</dbReference>
<keyword evidence="2" id="KW-0680">Restriction system</keyword>
<organism evidence="5">
    <name type="scientific">mine drainage metagenome</name>
    <dbReference type="NCBI Taxonomy" id="410659"/>
    <lineage>
        <taxon>unclassified sequences</taxon>
        <taxon>metagenomes</taxon>
        <taxon>ecological metagenomes</taxon>
    </lineage>
</organism>
<evidence type="ECO:0000256" key="1">
    <source>
        <dbReference type="ARBA" id="ARBA00010923"/>
    </source>
</evidence>
<name>A0A3P3ZS24_9ZZZZ</name>
<feature type="domain" description="Type I restriction modification DNA specificity" evidence="4">
    <location>
        <begin position="36"/>
        <end position="184"/>
    </location>
</feature>
<gene>
    <name evidence="5" type="ORF">CARN8_6820002</name>
</gene>
<keyword evidence="5" id="KW-0378">Hydrolase</keyword>
<dbReference type="Gene3D" id="3.90.220.20">
    <property type="entry name" value="DNA methylase specificity domains"/>
    <property type="match status" value="2"/>
</dbReference>
<evidence type="ECO:0000313" key="5">
    <source>
        <dbReference type="EMBL" id="VAY89452.1"/>
    </source>
</evidence>
<proteinExistence type="inferred from homology"/>
<evidence type="ECO:0000259" key="4">
    <source>
        <dbReference type="Pfam" id="PF01420"/>
    </source>
</evidence>
<reference evidence="5" key="1">
    <citation type="submission" date="2018-10" db="EMBL/GenBank/DDBJ databases">
        <authorList>
            <person name="Plewniak F."/>
        </authorList>
    </citation>
    <scope>NUCLEOTIDE SEQUENCE</scope>
</reference>
<dbReference type="AlphaFoldDB" id="A0A3P3ZS24"/>
<sequence>MESEWPLVTVDELTSKIAMGPFGSNIKVSTFVPSGIPVISGEHLRGTKMQDGRFNFITNEHAEKLKNSLVIRGDVIFTHAGNIGQVAVIPEMSRYQKYIVSQRQFFARCKRDRILPEYLAYYFHSPDGHHKLLSNASQVGVPSIARPSSHLKSIEVPLPPLNHQRNVCDVMVALEMRIEHNRALATNLEAIARRLFKSWFVDFDPVRAKAAGEKPIGLADDIAALFPDRFVESELGEIPEEWKVGKVSDFCTNIRVGCTPSQFSSDDFYVGLEHFDRHCLTLWNGGSGDDATSNKSRFEKYDLLFGKLRPYFHKVAIAPMNGICSTDILVIRCADMAYREFMYFTLFQDDIIQFVSDASGGTRMPRTNWETLANYDCAIPPETVSTAFGEITTPMIEIMMQCVSENDALAKLRDLLLPRLISGKLRVEDAESIIEEAIA</sequence>